<evidence type="ECO:0000313" key="3">
    <source>
        <dbReference type="EMBL" id="MFD2933577.1"/>
    </source>
</evidence>
<dbReference type="EMBL" id="JBHUOM010000002">
    <property type="protein sequence ID" value="MFD2933577.1"/>
    <property type="molecule type" value="Genomic_DNA"/>
</dbReference>
<proteinExistence type="predicted"/>
<reference evidence="4" key="1">
    <citation type="journal article" date="2019" name="Int. J. Syst. Evol. Microbiol.">
        <title>The Global Catalogue of Microorganisms (GCM) 10K type strain sequencing project: providing services to taxonomists for standard genome sequencing and annotation.</title>
        <authorList>
            <consortium name="The Broad Institute Genomics Platform"/>
            <consortium name="The Broad Institute Genome Sequencing Center for Infectious Disease"/>
            <person name="Wu L."/>
            <person name="Ma J."/>
        </authorList>
    </citation>
    <scope>NUCLEOTIDE SEQUENCE [LARGE SCALE GENOMIC DNA]</scope>
    <source>
        <strain evidence="4">KCTC 52490</strain>
    </source>
</reference>
<feature type="transmembrane region" description="Helical" evidence="1">
    <location>
        <begin position="161"/>
        <end position="179"/>
    </location>
</feature>
<dbReference type="PROSITE" id="PS51257">
    <property type="entry name" value="PROKAR_LIPOPROTEIN"/>
    <property type="match status" value="1"/>
</dbReference>
<protein>
    <submittedName>
        <fullName evidence="3">Uncharacterized protein</fullName>
    </submittedName>
</protein>
<sequence length="204" mass="21364">MRMFSKHIFTALLGAAIFSSCSRPVAYMQPSAREHFVTTSTKAVPLTTTESSAPAVIEATVPVTVATPAEQVAKATTALDQMDAMVRNDSKLSTDKTVQKRLNRVRTLLAVTSTKAAVSPTEVSAPKKANLMERLILKKMNKKISKQLAPANPNKAMSSQGTLAAGAVLVIIGLLLLVLTSGTAATVGLVAILVGAVILLIGLL</sequence>
<accession>A0ABW6AGL4</accession>
<dbReference type="RefSeq" id="WP_381498051.1">
    <property type="nucleotide sequence ID" value="NZ_JBHUOM010000002.1"/>
</dbReference>
<feature type="transmembrane region" description="Helical" evidence="1">
    <location>
        <begin position="186"/>
        <end position="203"/>
    </location>
</feature>
<feature type="chain" id="PRO_5045616130" evidence="2">
    <location>
        <begin position="23"/>
        <end position="204"/>
    </location>
</feature>
<gene>
    <name evidence="3" type="ORF">ACFS25_07265</name>
</gene>
<keyword evidence="2" id="KW-0732">Signal</keyword>
<dbReference type="Proteomes" id="UP001597512">
    <property type="component" value="Unassembled WGS sequence"/>
</dbReference>
<feature type="signal peptide" evidence="2">
    <location>
        <begin position="1"/>
        <end position="22"/>
    </location>
</feature>
<organism evidence="3 4">
    <name type="scientific">Spirosoma flavum</name>
    <dbReference type="NCBI Taxonomy" id="2048557"/>
    <lineage>
        <taxon>Bacteria</taxon>
        <taxon>Pseudomonadati</taxon>
        <taxon>Bacteroidota</taxon>
        <taxon>Cytophagia</taxon>
        <taxon>Cytophagales</taxon>
        <taxon>Cytophagaceae</taxon>
        <taxon>Spirosoma</taxon>
    </lineage>
</organism>
<name>A0ABW6AGL4_9BACT</name>
<evidence type="ECO:0000313" key="4">
    <source>
        <dbReference type="Proteomes" id="UP001597512"/>
    </source>
</evidence>
<evidence type="ECO:0000256" key="1">
    <source>
        <dbReference type="SAM" id="Phobius"/>
    </source>
</evidence>
<comment type="caution">
    <text evidence="3">The sequence shown here is derived from an EMBL/GenBank/DDBJ whole genome shotgun (WGS) entry which is preliminary data.</text>
</comment>
<keyword evidence="1" id="KW-1133">Transmembrane helix</keyword>
<evidence type="ECO:0000256" key="2">
    <source>
        <dbReference type="SAM" id="SignalP"/>
    </source>
</evidence>
<keyword evidence="4" id="KW-1185">Reference proteome</keyword>
<keyword evidence="1" id="KW-0812">Transmembrane</keyword>
<keyword evidence="1" id="KW-0472">Membrane</keyword>